<protein>
    <submittedName>
        <fullName evidence="1">Uncharacterized protein</fullName>
    </submittedName>
</protein>
<sequence>MPHSNGKITAPISIDDVKYTIGTSSDDLGTLCISDAVNSHAKYKPVRLDSLLGSLESGYFQIEDTRTSVPYSTDWWRSKNGYAGFQMDQVNNVGNPNLPDPVWTYLKPDTYYRLHDFEGYNHNAPKDLFTVGVPEKVALNKGFRMTVHIPQSRDGALCLPDIFNKGAFDSDYIRFVVNLRSPSNPNATYVERELPVTTENNVIQWTDDEVRLGGTVGGKLWCHVYMKNHLGRYVSLRNTEATKTIFEMQYVSSDPFLLQIRCQAVLRYLVSKPYQLKVMNLTPIINAMNYAGGTLPATTIAMYRYYTDSTDYVRELELWKKDFPETTVAAGDHYTMPGIPFEFEVDTYGWDSYVGEKVIFIWWQYQIQELARLVVTINRMNS</sequence>
<accession>A0A8S5SAD8</accession>
<organism evidence="1">
    <name type="scientific">Myoviridae sp. ctByu2</name>
    <dbReference type="NCBI Taxonomy" id="2827668"/>
    <lineage>
        <taxon>Viruses</taxon>
        <taxon>Duplodnaviria</taxon>
        <taxon>Heunggongvirae</taxon>
        <taxon>Uroviricota</taxon>
        <taxon>Caudoviricetes</taxon>
    </lineage>
</organism>
<reference evidence="1" key="1">
    <citation type="journal article" date="2021" name="Proc. Natl. Acad. Sci. U.S.A.">
        <title>A Catalog of Tens of Thousands of Viruses from Human Metagenomes Reveals Hidden Associations with Chronic Diseases.</title>
        <authorList>
            <person name="Tisza M.J."/>
            <person name="Buck C.B."/>
        </authorList>
    </citation>
    <scope>NUCLEOTIDE SEQUENCE</scope>
    <source>
        <strain evidence="1">CtByu2</strain>
    </source>
</reference>
<evidence type="ECO:0000313" key="1">
    <source>
        <dbReference type="EMBL" id="DAF47658.1"/>
    </source>
</evidence>
<dbReference type="EMBL" id="BK032557">
    <property type="protein sequence ID" value="DAF47658.1"/>
    <property type="molecule type" value="Genomic_DNA"/>
</dbReference>
<proteinExistence type="predicted"/>
<name>A0A8S5SAD8_9CAUD</name>